<dbReference type="CDD" id="cd02553">
    <property type="entry name" value="PseudoU_synth_RsuA"/>
    <property type="match status" value="1"/>
</dbReference>
<dbReference type="EMBL" id="JABAIM010000001">
    <property type="protein sequence ID" value="NLR75180.1"/>
    <property type="molecule type" value="Genomic_DNA"/>
</dbReference>
<dbReference type="PROSITE" id="PS50889">
    <property type="entry name" value="S4"/>
    <property type="match status" value="1"/>
</dbReference>
<dbReference type="Gene3D" id="3.30.70.580">
    <property type="entry name" value="Pseudouridine synthase I, catalytic domain, N-terminal subdomain"/>
    <property type="match status" value="1"/>
</dbReference>
<dbReference type="InterPro" id="IPR020094">
    <property type="entry name" value="TruA/RsuA/RluB/E/F_N"/>
</dbReference>
<dbReference type="PANTHER" id="PTHR47683">
    <property type="entry name" value="PSEUDOURIDINE SYNTHASE FAMILY PROTEIN-RELATED"/>
    <property type="match status" value="1"/>
</dbReference>
<keyword evidence="2 6" id="KW-0694">RNA-binding</keyword>
<dbReference type="InterPro" id="IPR020103">
    <property type="entry name" value="PsdUridine_synth_cat_dom_sf"/>
</dbReference>
<dbReference type="GO" id="GO:0003723">
    <property type="term" value="F:RNA binding"/>
    <property type="evidence" value="ECO:0007669"/>
    <property type="project" value="UniProtKB-KW"/>
</dbReference>
<comment type="catalytic activity">
    <reaction evidence="4">
        <text>uridine(516) in 16S rRNA = pseudouridine(516) in 16S rRNA</text>
        <dbReference type="Rhea" id="RHEA:38867"/>
        <dbReference type="Rhea" id="RHEA-COMP:10089"/>
        <dbReference type="Rhea" id="RHEA-COMP:10090"/>
        <dbReference type="ChEBI" id="CHEBI:65314"/>
        <dbReference type="ChEBI" id="CHEBI:65315"/>
        <dbReference type="EC" id="5.4.99.19"/>
    </reaction>
</comment>
<comment type="caution">
    <text evidence="10">The sequence shown here is derived from an EMBL/GenBank/DDBJ whole genome shotgun (WGS) entry which is preliminary data.</text>
</comment>
<reference evidence="10 11" key="1">
    <citation type="submission" date="2020-04" db="EMBL/GenBank/DDBJ databases">
        <title>Draft genome of Leeia sp. IMCC25680.</title>
        <authorList>
            <person name="Song J."/>
            <person name="Cho J.-C."/>
        </authorList>
    </citation>
    <scope>NUCLEOTIDE SEQUENCE [LARGE SCALE GENOMIC DNA]</scope>
    <source>
        <strain evidence="10 11">IMCC25680</strain>
    </source>
</reference>
<dbReference type="RefSeq" id="WP_168876729.1">
    <property type="nucleotide sequence ID" value="NZ_JABAIM010000001.1"/>
</dbReference>
<feature type="domain" description="Pseudouridine synthase RsuA/RluA-like" evidence="8">
    <location>
        <begin position="62"/>
        <end position="193"/>
    </location>
</feature>
<dbReference type="InterPro" id="IPR050343">
    <property type="entry name" value="RsuA_PseudoU_synthase"/>
</dbReference>
<sequence length="234" mass="26541">MNLERMLHSQGFGSRKQCRALIEAGRVALGGEPCLDWRYEQDWQDTCFHVDETEWRYRAQVYLMLHKPAGYECSQQPQHHASVFALLPEPLRLRGVQPAGRLDQDTTGLLLLSDDGPWLHALMHPRRHVPKRYLAQLKHLLNDEQLHSLQSGVLLHGETVPLAAHDTQRVSERSLSLTIEQGKYHQVKRMVAAAGNRVEGLHRAQIGCLALGELPLGAWRYLSAEEVLMATQTP</sequence>
<evidence type="ECO:0000256" key="2">
    <source>
        <dbReference type="ARBA" id="ARBA00022884"/>
    </source>
</evidence>
<dbReference type="InterPro" id="IPR002942">
    <property type="entry name" value="S4_RNA-bd"/>
</dbReference>
<protein>
    <recommendedName>
        <fullName evidence="7">Pseudouridine synthase</fullName>
        <ecNumber evidence="7">5.4.99.-</ecNumber>
    </recommendedName>
</protein>
<accession>A0A847RVG9</accession>
<comment type="similarity">
    <text evidence="1 7">Belongs to the pseudouridine synthase RsuA family.</text>
</comment>
<dbReference type="SUPFAM" id="SSF55174">
    <property type="entry name" value="Alpha-L RNA-binding motif"/>
    <property type="match status" value="1"/>
</dbReference>
<dbReference type="InterPro" id="IPR036986">
    <property type="entry name" value="S4_RNA-bd_sf"/>
</dbReference>
<dbReference type="PANTHER" id="PTHR47683:SF4">
    <property type="entry name" value="PSEUDOURIDINE SYNTHASE"/>
    <property type="match status" value="1"/>
</dbReference>
<evidence type="ECO:0000313" key="10">
    <source>
        <dbReference type="EMBL" id="NLR75180.1"/>
    </source>
</evidence>
<evidence type="ECO:0000259" key="8">
    <source>
        <dbReference type="Pfam" id="PF00849"/>
    </source>
</evidence>
<dbReference type="Gene3D" id="3.30.70.1560">
    <property type="entry name" value="Alpha-L RNA-binding motif"/>
    <property type="match status" value="1"/>
</dbReference>
<dbReference type="Proteomes" id="UP000587991">
    <property type="component" value="Unassembled WGS sequence"/>
</dbReference>
<evidence type="ECO:0000256" key="4">
    <source>
        <dbReference type="ARBA" id="ARBA00036749"/>
    </source>
</evidence>
<evidence type="ECO:0000256" key="3">
    <source>
        <dbReference type="ARBA" id="ARBA00023235"/>
    </source>
</evidence>
<evidence type="ECO:0000256" key="1">
    <source>
        <dbReference type="ARBA" id="ARBA00008348"/>
    </source>
</evidence>
<dbReference type="GO" id="GO:0160136">
    <property type="term" value="F:16S rRNA pseudouridine(516) synthase activity"/>
    <property type="evidence" value="ECO:0007669"/>
    <property type="project" value="UniProtKB-EC"/>
</dbReference>
<dbReference type="Pfam" id="PF00849">
    <property type="entry name" value="PseudoU_synth_2"/>
    <property type="match status" value="1"/>
</dbReference>
<proteinExistence type="inferred from homology"/>
<dbReference type="InterPro" id="IPR006145">
    <property type="entry name" value="PsdUridine_synth_RsuA/RluA"/>
</dbReference>
<dbReference type="EC" id="5.4.99.-" evidence="7"/>
<dbReference type="NCBIfam" id="TIGR00093">
    <property type="entry name" value="pseudouridine synthase"/>
    <property type="match status" value="1"/>
</dbReference>
<dbReference type="Gene3D" id="3.10.290.10">
    <property type="entry name" value="RNA-binding S4 domain"/>
    <property type="match status" value="1"/>
</dbReference>
<evidence type="ECO:0000259" key="9">
    <source>
        <dbReference type="Pfam" id="PF01479"/>
    </source>
</evidence>
<dbReference type="GO" id="GO:0000455">
    <property type="term" value="P:enzyme-directed rRNA pseudouridine synthesis"/>
    <property type="evidence" value="ECO:0007669"/>
    <property type="project" value="UniProtKB-ARBA"/>
</dbReference>
<evidence type="ECO:0000256" key="7">
    <source>
        <dbReference type="RuleBase" id="RU003887"/>
    </source>
</evidence>
<comment type="function">
    <text evidence="5">Responsible for synthesis of pseudouridine from uracil-516 in 16S ribosomal RNA.</text>
</comment>
<dbReference type="PROSITE" id="PS01149">
    <property type="entry name" value="PSI_RSU"/>
    <property type="match status" value="1"/>
</dbReference>
<keyword evidence="3 7" id="KW-0413">Isomerase</keyword>
<dbReference type="InterPro" id="IPR018496">
    <property type="entry name" value="PsdUridine_synth_RsuA/RluB_CS"/>
</dbReference>
<dbReference type="SUPFAM" id="SSF55120">
    <property type="entry name" value="Pseudouridine synthase"/>
    <property type="match status" value="1"/>
</dbReference>
<gene>
    <name evidence="10" type="ORF">HF682_08410</name>
</gene>
<dbReference type="CDD" id="cd00165">
    <property type="entry name" value="S4"/>
    <property type="match status" value="1"/>
</dbReference>
<dbReference type="Pfam" id="PF01479">
    <property type="entry name" value="S4"/>
    <property type="match status" value="1"/>
</dbReference>
<keyword evidence="11" id="KW-1185">Reference proteome</keyword>
<dbReference type="AlphaFoldDB" id="A0A847RVG9"/>
<name>A0A847RVG9_9NEIS</name>
<feature type="domain" description="RNA-binding S4" evidence="9">
    <location>
        <begin position="4"/>
        <end position="35"/>
    </location>
</feature>
<organism evidence="10 11">
    <name type="scientific">Leeia aquatica</name>
    <dbReference type="NCBI Taxonomy" id="2725557"/>
    <lineage>
        <taxon>Bacteria</taxon>
        <taxon>Pseudomonadati</taxon>
        <taxon>Pseudomonadota</taxon>
        <taxon>Betaproteobacteria</taxon>
        <taxon>Neisseriales</taxon>
        <taxon>Leeiaceae</taxon>
        <taxon>Leeia</taxon>
    </lineage>
</organism>
<dbReference type="InterPro" id="IPR000748">
    <property type="entry name" value="PsdUridine_synth_RsuA/RluB/E/F"/>
</dbReference>
<evidence type="ECO:0000256" key="6">
    <source>
        <dbReference type="PROSITE-ProRule" id="PRU00182"/>
    </source>
</evidence>
<evidence type="ECO:0000256" key="5">
    <source>
        <dbReference type="ARBA" id="ARBA00037590"/>
    </source>
</evidence>
<evidence type="ECO:0000313" key="11">
    <source>
        <dbReference type="Proteomes" id="UP000587991"/>
    </source>
</evidence>
<dbReference type="InterPro" id="IPR042092">
    <property type="entry name" value="PsdUridine_s_RsuA/RluB/E/F_cat"/>
</dbReference>